<dbReference type="OrthoDB" id="245563at2759"/>
<dbReference type="CDD" id="cd09280">
    <property type="entry name" value="RNase_HI_eukaryote_like"/>
    <property type="match status" value="1"/>
</dbReference>
<feature type="compositionally biased region" description="Low complexity" evidence="8">
    <location>
        <begin position="309"/>
        <end position="321"/>
    </location>
</feature>
<comment type="catalytic activity">
    <reaction evidence="1">
        <text>Endonucleolytic cleavage to 5'-phosphomonoester.</text>
        <dbReference type="EC" id="3.1.26.4"/>
    </reaction>
</comment>
<dbReference type="SUPFAM" id="SSF53098">
    <property type="entry name" value="Ribonuclease H-like"/>
    <property type="match status" value="1"/>
</dbReference>
<gene>
    <name evidence="10" type="ORF">PGLA1383_LOCUS18642</name>
</gene>
<feature type="region of interest" description="Disordered" evidence="8">
    <location>
        <begin position="301"/>
        <end position="348"/>
    </location>
</feature>
<evidence type="ECO:0000313" key="11">
    <source>
        <dbReference type="Proteomes" id="UP000654075"/>
    </source>
</evidence>
<dbReference type="PANTHER" id="PTHR10642">
    <property type="entry name" value="RIBONUCLEASE H1"/>
    <property type="match status" value="1"/>
</dbReference>
<dbReference type="Gene3D" id="3.30.420.10">
    <property type="entry name" value="Ribonuclease H-like superfamily/Ribonuclease H"/>
    <property type="match status" value="1"/>
</dbReference>
<dbReference type="InterPro" id="IPR050092">
    <property type="entry name" value="RNase_H"/>
</dbReference>
<feature type="compositionally biased region" description="Low complexity" evidence="8">
    <location>
        <begin position="328"/>
        <end position="348"/>
    </location>
</feature>
<dbReference type="Proteomes" id="UP000654075">
    <property type="component" value="Unassembled WGS sequence"/>
</dbReference>
<evidence type="ECO:0000256" key="5">
    <source>
        <dbReference type="ARBA" id="ARBA00022723"/>
    </source>
</evidence>
<dbReference type="AlphaFoldDB" id="A0A813EPE8"/>
<protein>
    <recommendedName>
        <fullName evidence="3">ribonuclease H</fullName>
        <ecNumber evidence="3">3.1.26.4</ecNumber>
    </recommendedName>
</protein>
<evidence type="ECO:0000256" key="2">
    <source>
        <dbReference type="ARBA" id="ARBA00005300"/>
    </source>
</evidence>
<dbReference type="PANTHER" id="PTHR10642:SF26">
    <property type="entry name" value="RIBONUCLEASE H1"/>
    <property type="match status" value="1"/>
</dbReference>
<keyword evidence="7" id="KW-0378">Hydrolase</keyword>
<dbReference type="InterPro" id="IPR002156">
    <property type="entry name" value="RNaseH_domain"/>
</dbReference>
<evidence type="ECO:0000256" key="4">
    <source>
        <dbReference type="ARBA" id="ARBA00022722"/>
    </source>
</evidence>
<dbReference type="EMBL" id="CAJNNV010012025">
    <property type="protein sequence ID" value="CAE8600311.1"/>
    <property type="molecule type" value="Genomic_DNA"/>
</dbReference>
<dbReference type="GO" id="GO:0046872">
    <property type="term" value="F:metal ion binding"/>
    <property type="evidence" value="ECO:0007669"/>
    <property type="project" value="UniProtKB-KW"/>
</dbReference>
<evidence type="ECO:0000256" key="1">
    <source>
        <dbReference type="ARBA" id="ARBA00000077"/>
    </source>
</evidence>
<dbReference type="InterPro" id="IPR012337">
    <property type="entry name" value="RNaseH-like_sf"/>
</dbReference>
<sequence>MSTVCPFCYSGQQEDHEHLWWVCPAWQDIRSRHPLATSGRSPSWPACFAICGLMPEGFDETQPGTSQPVPVQQIIDLTGEGNDERHITQLGMGGQLQEQWHEGRVVVCTDGASTNNQRAAIRRAGVGAFWGDGHPSNISEPLVGPAQTNQRAELSAVLRVLQVERRAVEIRSDSKYILDGCQLHLPRWRLNSWRSGRRPISNVDLWKQIDRVLSDRGNAMVSFKKVKGHASWRDVRSEKVSEEDKRGNDAADALAVAGARMHAISQERRQAVLRQSLLAQDVQQMMLEVLTARNVQPKAAEQLRREAISVSSSSGSSNSNSHTGGRCSSSSRNPSSSGDSDSSIRTNA</sequence>
<evidence type="ECO:0000259" key="9">
    <source>
        <dbReference type="PROSITE" id="PS50879"/>
    </source>
</evidence>
<dbReference type="GO" id="GO:0043137">
    <property type="term" value="P:DNA replication, removal of RNA primer"/>
    <property type="evidence" value="ECO:0007669"/>
    <property type="project" value="TreeGrafter"/>
</dbReference>
<keyword evidence="6" id="KW-0255">Endonuclease</keyword>
<keyword evidence="5" id="KW-0479">Metal-binding</keyword>
<proteinExistence type="inferred from homology"/>
<comment type="similarity">
    <text evidence="2">Belongs to the RNase H family.</text>
</comment>
<keyword evidence="11" id="KW-1185">Reference proteome</keyword>
<feature type="domain" description="RNase H type-1" evidence="9">
    <location>
        <begin position="101"/>
        <end position="260"/>
    </location>
</feature>
<evidence type="ECO:0000256" key="6">
    <source>
        <dbReference type="ARBA" id="ARBA00022759"/>
    </source>
</evidence>
<evidence type="ECO:0000256" key="7">
    <source>
        <dbReference type="ARBA" id="ARBA00022801"/>
    </source>
</evidence>
<keyword evidence="4" id="KW-0540">Nuclease</keyword>
<organism evidence="10 11">
    <name type="scientific">Polarella glacialis</name>
    <name type="common">Dinoflagellate</name>
    <dbReference type="NCBI Taxonomy" id="89957"/>
    <lineage>
        <taxon>Eukaryota</taxon>
        <taxon>Sar</taxon>
        <taxon>Alveolata</taxon>
        <taxon>Dinophyceae</taxon>
        <taxon>Suessiales</taxon>
        <taxon>Suessiaceae</taxon>
        <taxon>Polarella</taxon>
    </lineage>
</organism>
<comment type="caution">
    <text evidence="10">The sequence shown here is derived from an EMBL/GenBank/DDBJ whole genome shotgun (WGS) entry which is preliminary data.</text>
</comment>
<name>A0A813EPE8_POLGL</name>
<dbReference type="GO" id="GO:0003676">
    <property type="term" value="F:nucleic acid binding"/>
    <property type="evidence" value="ECO:0007669"/>
    <property type="project" value="InterPro"/>
</dbReference>
<evidence type="ECO:0000256" key="8">
    <source>
        <dbReference type="SAM" id="MobiDB-lite"/>
    </source>
</evidence>
<dbReference type="GO" id="GO:0004523">
    <property type="term" value="F:RNA-DNA hybrid ribonuclease activity"/>
    <property type="evidence" value="ECO:0007669"/>
    <property type="project" value="UniProtKB-EC"/>
</dbReference>
<dbReference type="Pfam" id="PF00075">
    <property type="entry name" value="RNase_H"/>
    <property type="match status" value="1"/>
</dbReference>
<dbReference type="EC" id="3.1.26.4" evidence="3"/>
<dbReference type="InterPro" id="IPR036397">
    <property type="entry name" value="RNaseH_sf"/>
</dbReference>
<dbReference type="PROSITE" id="PS50879">
    <property type="entry name" value="RNASE_H_1"/>
    <property type="match status" value="1"/>
</dbReference>
<accession>A0A813EPE8</accession>
<reference evidence="10" key="1">
    <citation type="submission" date="2021-02" db="EMBL/GenBank/DDBJ databases">
        <authorList>
            <person name="Dougan E. K."/>
            <person name="Rhodes N."/>
            <person name="Thang M."/>
            <person name="Chan C."/>
        </authorList>
    </citation>
    <scope>NUCLEOTIDE SEQUENCE</scope>
</reference>
<evidence type="ECO:0000256" key="3">
    <source>
        <dbReference type="ARBA" id="ARBA00012180"/>
    </source>
</evidence>
<evidence type="ECO:0000313" key="10">
    <source>
        <dbReference type="EMBL" id="CAE8600311.1"/>
    </source>
</evidence>